<dbReference type="InterPro" id="IPR011335">
    <property type="entry name" value="Restrct_endonuc-II-like"/>
</dbReference>
<dbReference type="GO" id="GO:0005524">
    <property type="term" value="F:ATP binding"/>
    <property type="evidence" value="ECO:0007669"/>
    <property type="project" value="UniProtKB-KW"/>
</dbReference>
<dbReference type="InterPro" id="IPR004256">
    <property type="entry name" value="DUF234"/>
</dbReference>
<keyword evidence="3" id="KW-0067">ATP-binding</keyword>
<comment type="caution">
    <text evidence="3">The sequence shown here is derived from an EMBL/GenBank/DDBJ whole genome shotgun (WGS) entry which is preliminary data.</text>
</comment>
<dbReference type="AlphaFoldDB" id="A0A7C5U2W4"/>
<evidence type="ECO:0000259" key="1">
    <source>
        <dbReference type="Pfam" id="PF01637"/>
    </source>
</evidence>
<dbReference type="EMBL" id="DRXW01000071">
    <property type="protein sequence ID" value="HHR33523.1"/>
    <property type="molecule type" value="Genomic_DNA"/>
</dbReference>
<dbReference type="SUPFAM" id="SSF52980">
    <property type="entry name" value="Restriction endonuclease-like"/>
    <property type="match status" value="1"/>
</dbReference>
<gene>
    <name evidence="3" type="ORF">ENM46_01080</name>
</gene>
<feature type="domain" description="DUF234" evidence="2">
    <location>
        <begin position="305"/>
        <end position="398"/>
    </location>
</feature>
<dbReference type="Pfam" id="PF03008">
    <property type="entry name" value="DUF234"/>
    <property type="match status" value="1"/>
</dbReference>
<name>A0A7C5U2W4_9BACT</name>
<dbReference type="InterPro" id="IPR011579">
    <property type="entry name" value="ATPase_dom"/>
</dbReference>
<dbReference type="Pfam" id="PF01637">
    <property type="entry name" value="ATPase_2"/>
    <property type="match status" value="1"/>
</dbReference>
<evidence type="ECO:0000259" key="2">
    <source>
        <dbReference type="Pfam" id="PF03008"/>
    </source>
</evidence>
<feature type="domain" description="ATPase" evidence="1">
    <location>
        <begin position="3"/>
        <end position="195"/>
    </location>
</feature>
<dbReference type="PANTHER" id="PTHR34704:SF1">
    <property type="entry name" value="ATPASE"/>
    <property type="match status" value="1"/>
</dbReference>
<keyword evidence="3" id="KW-0547">Nucleotide-binding</keyword>
<dbReference type="SUPFAM" id="SSF52540">
    <property type="entry name" value="P-loop containing nucleoside triphosphate hydrolases"/>
    <property type="match status" value="1"/>
</dbReference>
<sequence length="462" mass="53977">MKFYNRFKELEAISRILSNPRANLVVIYGQRRIGKTTLVRKAFEEKENVFYYSVDVVNEEKLIEKISLSFSKAVYRDWFDLFLDIFKQYKYVIFDEFQNFYKVSPGILYSFQRAWDEAIINGLDVKVFALGSYVGLMKRLFYDEKHPLFGRKDYVLNVGEFSFSSFAKVMNDVGYDPKSIIEIFGIIGGIPNYFKYFEQKGEVLENVYQLFLEPYAPLKNDVETILVLEFGREHRGYFSLLEALGQGPKSISELSDLSKMEPTTISKYLIELEDEYDFVESFKPVGTKKQKNTKYKLKNNFFDFYFSVVKPILPIIEFAPEKARELLKEKISQYLGIKFEETCLKFIFENPDVLGFTPAEIGKYWGKVPGRKSESFDVDIVAFDEKNLLLGECKWTNKEVGIGEYHKLIEKSSMLEVKRDSVKYMLLSKSGFTPELLRMKSEKLILLTPEEIVKIALENKIR</sequence>
<evidence type="ECO:0000313" key="3">
    <source>
        <dbReference type="EMBL" id="HHR33523.1"/>
    </source>
</evidence>
<dbReference type="InterPro" id="IPR027417">
    <property type="entry name" value="P-loop_NTPase"/>
</dbReference>
<protein>
    <submittedName>
        <fullName evidence="3">ATP-binding protein</fullName>
    </submittedName>
</protein>
<accession>A0A7C5U2W4</accession>
<dbReference type="Gene3D" id="3.40.50.300">
    <property type="entry name" value="P-loop containing nucleotide triphosphate hydrolases"/>
    <property type="match status" value="2"/>
</dbReference>
<reference evidence="3" key="1">
    <citation type="journal article" date="2020" name="mSystems">
        <title>Genome- and Community-Level Interaction Insights into Carbon Utilization and Element Cycling Functions of Hydrothermarchaeota in Hydrothermal Sediment.</title>
        <authorList>
            <person name="Zhou Z."/>
            <person name="Liu Y."/>
            <person name="Xu W."/>
            <person name="Pan J."/>
            <person name="Luo Z.H."/>
            <person name="Li M."/>
        </authorList>
    </citation>
    <scope>NUCLEOTIDE SEQUENCE [LARGE SCALE GENOMIC DNA]</scope>
    <source>
        <strain evidence="3">SpSt-1088</strain>
    </source>
</reference>
<organism evidence="3">
    <name type="scientific">Fervidobacterium nodosum</name>
    <dbReference type="NCBI Taxonomy" id="2424"/>
    <lineage>
        <taxon>Bacteria</taxon>
        <taxon>Thermotogati</taxon>
        <taxon>Thermotogota</taxon>
        <taxon>Thermotogae</taxon>
        <taxon>Thermotogales</taxon>
        <taxon>Fervidobacteriaceae</taxon>
        <taxon>Fervidobacterium</taxon>
    </lineage>
</organism>
<dbReference type="PANTHER" id="PTHR34704">
    <property type="entry name" value="ATPASE"/>
    <property type="match status" value="1"/>
</dbReference>
<proteinExistence type="predicted"/>